<accession>A0A074MHD8</accession>
<evidence type="ECO:0000256" key="1">
    <source>
        <dbReference type="ARBA" id="ARBA00004651"/>
    </source>
</evidence>
<keyword evidence="10" id="KW-1185">Reference proteome</keyword>
<comment type="caution">
    <text evidence="9">The sequence shown here is derived from an EMBL/GenBank/DDBJ whole genome shotgun (WGS) entry which is preliminary data.</text>
</comment>
<name>A0A074MHD8_ERYLO</name>
<evidence type="ECO:0000256" key="3">
    <source>
        <dbReference type="ARBA" id="ARBA00022448"/>
    </source>
</evidence>
<feature type="transmembrane region" description="Helical" evidence="8">
    <location>
        <begin position="56"/>
        <end position="73"/>
    </location>
</feature>
<protein>
    <submittedName>
        <fullName evidence="9">ABC transporter permease</fullName>
    </submittedName>
</protein>
<dbReference type="Gene3D" id="1.10.3470.10">
    <property type="entry name" value="ABC transporter involved in vitamin B12 uptake, BtuC"/>
    <property type="match status" value="1"/>
</dbReference>
<feature type="transmembrane region" description="Helical" evidence="8">
    <location>
        <begin position="112"/>
        <end position="133"/>
    </location>
</feature>
<dbReference type="GO" id="GO:0022857">
    <property type="term" value="F:transmembrane transporter activity"/>
    <property type="evidence" value="ECO:0007669"/>
    <property type="project" value="InterPro"/>
</dbReference>
<reference evidence="9 10" key="1">
    <citation type="submission" date="2014-04" db="EMBL/GenBank/DDBJ databases">
        <title>A comprehensive comparison of genomes of Erythrobacter spp. strains.</title>
        <authorList>
            <person name="Zheng Q."/>
        </authorList>
    </citation>
    <scope>NUCLEOTIDE SEQUENCE [LARGE SCALE GENOMIC DNA]</scope>
    <source>
        <strain evidence="9 10">DSM 6997</strain>
    </source>
</reference>
<evidence type="ECO:0000256" key="8">
    <source>
        <dbReference type="SAM" id="Phobius"/>
    </source>
</evidence>
<dbReference type="GO" id="GO:0005886">
    <property type="term" value="C:plasma membrane"/>
    <property type="evidence" value="ECO:0007669"/>
    <property type="project" value="UniProtKB-SubCell"/>
</dbReference>
<evidence type="ECO:0000256" key="7">
    <source>
        <dbReference type="ARBA" id="ARBA00023136"/>
    </source>
</evidence>
<dbReference type="PANTHER" id="PTHR30472:SF25">
    <property type="entry name" value="ABC TRANSPORTER PERMEASE PROTEIN MJ0876-RELATED"/>
    <property type="match status" value="1"/>
</dbReference>
<comment type="subcellular location">
    <subcellularLocation>
        <location evidence="1">Cell membrane</location>
        <topology evidence="1">Multi-pass membrane protein</topology>
    </subcellularLocation>
</comment>
<evidence type="ECO:0000256" key="2">
    <source>
        <dbReference type="ARBA" id="ARBA00007935"/>
    </source>
</evidence>
<dbReference type="Pfam" id="PF01032">
    <property type="entry name" value="FecCD"/>
    <property type="match status" value="1"/>
</dbReference>
<dbReference type="EMBL" id="JMIW01000001">
    <property type="protein sequence ID" value="KEO92230.1"/>
    <property type="molecule type" value="Genomic_DNA"/>
</dbReference>
<keyword evidence="7 8" id="KW-0472">Membrane</keyword>
<evidence type="ECO:0000256" key="5">
    <source>
        <dbReference type="ARBA" id="ARBA00022692"/>
    </source>
</evidence>
<feature type="transmembrane region" description="Helical" evidence="8">
    <location>
        <begin position="85"/>
        <end position="105"/>
    </location>
</feature>
<evidence type="ECO:0000256" key="6">
    <source>
        <dbReference type="ARBA" id="ARBA00022989"/>
    </source>
</evidence>
<evidence type="ECO:0000313" key="10">
    <source>
        <dbReference type="Proteomes" id="UP000027647"/>
    </source>
</evidence>
<dbReference type="OrthoDB" id="9811975at2"/>
<keyword evidence="3" id="KW-0813">Transport</keyword>
<gene>
    <name evidence="9" type="ORF">EH31_06065</name>
</gene>
<feature type="transmembrane region" description="Helical" evidence="8">
    <location>
        <begin position="139"/>
        <end position="163"/>
    </location>
</feature>
<dbReference type="PANTHER" id="PTHR30472">
    <property type="entry name" value="FERRIC ENTEROBACTIN TRANSPORT SYSTEM PERMEASE PROTEIN"/>
    <property type="match status" value="1"/>
</dbReference>
<keyword evidence="5 8" id="KW-0812">Transmembrane</keyword>
<proteinExistence type="inferred from homology"/>
<evidence type="ECO:0000256" key="4">
    <source>
        <dbReference type="ARBA" id="ARBA00022475"/>
    </source>
</evidence>
<dbReference type="STRING" id="1044.EH31_06065"/>
<dbReference type="Proteomes" id="UP000027647">
    <property type="component" value="Unassembled WGS sequence"/>
</dbReference>
<dbReference type="RefSeq" id="WP_034959126.1">
    <property type="nucleotide sequence ID" value="NZ_JMIW01000001.1"/>
</dbReference>
<evidence type="ECO:0000313" key="9">
    <source>
        <dbReference type="EMBL" id="KEO92230.1"/>
    </source>
</evidence>
<organism evidence="9 10">
    <name type="scientific">Erythrobacter longus</name>
    <dbReference type="NCBI Taxonomy" id="1044"/>
    <lineage>
        <taxon>Bacteria</taxon>
        <taxon>Pseudomonadati</taxon>
        <taxon>Pseudomonadota</taxon>
        <taxon>Alphaproteobacteria</taxon>
        <taxon>Sphingomonadales</taxon>
        <taxon>Erythrobacteraceae</taxon>
        <taxon>Erythrobacter/Porphyrobacter group</taxon>
        <taxon>Erythrobacter</taxon>
    </lineage>
</organism>
<feature type="transmembrane region" description="Helical" evidence="8">
    <location>
        <begin position="231"/>
        <end position="261"/>
    </location>
</feature>
<sequence>MSKINVILAIALCAAIAASLLLGSVPLPLDRVVGALTFQASAGDQLVVWDIRLPRSLAAALVGAALGMSGAGLQGLLRNPLAEPGILGVSATAALFASFVLYFGLTATSPMILPLAAVAGALIATLIVAAAALRNLSVVTLILIGVGLSSFSAALMALLMNLAPNPFSLADMVNWMLGSVANRSFADLAFAAPMAGLGMAILWMSRRGLAALGLGEETAAGLGVNLKNQRLAVIIGAGISTGAAVAIAGAIGFVGIVAPHLVRPFVRYDASRLLVPSALLGALLLVMADIGVRVIPTDFELKLGVVASLIGAPIFIWIAARRRLA</sequence>
<keyword evidence="6 8" id="KW-1133">Transmembrane helix</keyword>
<dbReference type="SUPFAM" id="SSF81345">
    <property type="entry name" value="ABC transporter involved in vitamin B12 uptake, BtuC"/>
    <property type="match status" value="1"/>
</dbReference>
<comment type="similarity">
    <text evidence="2">Belongs to the binding-protein-dependent transport system permease family. FecCD subfamily.</text>
</comment>
<dbReference type="eggNOG" id="COG0609">
    <property type="taxonomic scope" value="Bacteria"/>
</dbReference>
<dbReference type="CDD" id="cd06550">
    <property type="entry name" value="TM_ABC_iron-siderophores_like"/>
    <property type="match status" value="1"/>
</dbReference>
<dbReference type="FunFam" id="1.10.3470.10:FF:000001">
    <property type="entry name" value="Vitamin B12 ABC transporter permease BtuC"/>
    <property type="match status" value="1"/>
</dbReference>
<feature type="transmembrane region" description="Helical" evidence="8">
    <location>
        <begin position="273"/>
        <end position="295"/>
    </location>
</feature>
<feature type="transmembrane region" description="Helical" evidence="8">
    <location>
        <begin position="301"/>
        <end position="320"/>
    </location>
</feature>
<dbReference type="AlphaFoldDB" id="A0A074MHD8"/>
<dbReference type="InterPro" id="IPR000522">
    <property type="entry name" value="ABC_transptr_permease_BtuC"/>
</dbReference>
<feature type="transmembrane region" description="Helical" evidence="8">
    <location>
        <begin position="184"/>
        <end position="204"/>
    </location>
</feature>
<dbReference type="InterPro" id="IPR037294">
    <property type="entry name" value="ABC_BtuC-like"/>
</dbReference>
<keyword evidence="4" id="KW-1003">Cell membrane</keyword>